<feature type="transmembrane region" description="Helical" evidence="2">
    <location>
        <begin position="253"/>
        <end position="275"/>
    </location>
</feature>
<dbReference type="OrthoDB" id="5404822at2"/>
<evidence type="ECO:0000313" key="3">
    <source>
        <dbReference type="EMBL" id="TQM64266.1"/>
    </source>
</evidence>
<evidence type="ECO:0000256" key="2">
    <source>
        <dbReference type="SAM" id="Phobius"/>
    </source>
</evidence>
<dbReference type="PROSITE" id="PS51257">
    <property type="entry name" value="PROKAR_LIPOPROTEIN"/>
    <property type="match status" value="1"/>
</dbReference>
<evidence type="ECO:0000313" key="4">
    <source>
        <dbReference type="Proteomes" id="UP000316747"/>
    </source>
</evidence>
<dbReference type="RefSeq" id="WP_141841947.1">
    <property type="nucleotide sequence ID" value="NZ_VFPM01000001.1"/>
</dbReference>
<name>A0A543I0Z5_9MICO</name>
<evidence type="ECO:0000256" key="1">
    <source>
        <dbReference type="SAM" id="MobiDB-lite"/>
    </source>
</evidence>
<gene>
    <name evidence="3" type="ORF">FBY41_0632</name>
</gene>
<feature type="compositionally biased region" description="Low complexity" evidence="1">
    <location>
        <begin position="679"/>
        <end position="700"/>
    </location>
</feature>
<keyword evidence="2" id="KW-1133">Transmembrane helix</keyword>
<keyword evidence="2" id="KW-0472">Membrane</keyword>
<keyword evidence="2" id="KW-0812">Transmembrane</keyword>
<proteinExistence type="predicted"/>
<feature type="transmembrane region" description="Helical" evidence="2">
    <location>
        <begin position="222"/>
        <end position="247"/>
    </location>
</feature>
<dbReference type="AlphaFoldDB" id="A0A543I0Z5"/>
<protein>
    <submittedName>
        <fullName evidence="3">Superfamily IV 4 TMS phage holin</fullName>
    </submittedName>
</protein>
<feature type="region of interest" description="Disordered" evidence="1">
    <location>
        <begin position="660"/>
        <end position="731"/>
    </location>
</feature>
<feature type="transmembrane region" description="Helical" evidence="2">
    <location>
        <begin position="12"/>
        <end position="36"/>
    </location>
</feature>
<organism evidence="3 4">
    <name type="scientific">Humibacillus xanthopallidus</name>
    <dbReference type="NCBI Taxonomy" id="412689"/>
    <lineage>
        <taxon>Bacteria</taxon>
        <taxon>Bacillati</taxon>
        <taxon>Actinomycetota</taxon>
        <taxon>Actinomycetes</taxon>
        <taxon>Micrococcales</taxon>
        <taxon>Intrasporangiaceae</taxon>
        <taxon>Humibacillus</taxon>
    </lineage>
</organism>
<feature type="transmembrane region" description="Helical" evidence="2">
    <location>
        <begin position="115"/>
        <end position="134"/>
    </location>
</feature>
<sequence length="925" mass="97644">MSGPKDPGKRPLSVTLVAVVLVLTACFDAIVAYGLIEGRVVGLGRVVDSAALAADANAEATFDVLGWVFVAMAVAQVVLAVLVARGHNGARLVVTLVIAARQAYSWVLLAQFDGQALQGAISLALSALILFLLWNRAASAYFERGHENAVGREAGNPFTDTTRSAGSLVFDFIARLTVIGVTIVITPGVTVTNSISLVLVVVAIVVAGWLLRPVFVRIASLFGWAGAVLLALFANAAVIGLAFYLTPGIEVDGFLSVLVASWIYGFAMAVLTWLFSINSQDYLTVHAVRMSSAGRRRGRRRGHRGEADAGAPEGADGIPGVVFVQLDGVPAPLLANEIRAGNLPTISSWVRSGSHTWTEWRARVPSTTPVSQAGLLHGTNHGIPAFRWWDRAAGRLLVANRPADAAVIEARLSDGRGLLADDGVSISNLFSGDASTSLLTMSGLRQRSTGLGPSSSYAAFFTHPAGLARALVMTCGEMVKEVFQSRRQARRGVEPRIDRSGSYVALRAVTNVLLRDLNVALVVEAMMRGSRAIYVDFVDYDEIAHHAGVSRPESLASLYGLDDVVRSLHAVAAAGVTPRPYHFVLVSDHGQSQGATFRQRYGLTLEELVRQHLSGGASVAAATEEVEAYGPVNVLIGQLAGQESVTGRLTRRALGARDVANATGPSAKGPGAVDGLTEVSTGTSAGVATSTKPSRAASEPAAERSSEPKVERPSEPAGERPTEPAAEPPDLVVVGSGNLGGIWFAREPERLLVEDIEERHPGLLTALASHEGIAFVVVMAPTGPVAIGPDGSTDLGTGLVRGVDPLAQFDADARRDFDRVARFDDAPDIYVNSLYDPVLDEVAAFEELVGCHGGVGGWQTRPLLVHPKEWPIDPDLVGPDGRIRGADQVHVQLVRWLERLGHRTDLAAVAAVGDPTSEPDGIPQG</sequence>
<dbReference type="Gene3D" id="3.40.720.10">
    <property type="entry name" value="Alkaline Phosphatase, subunit A"/>
    <property type="match status" value="1"/>
</dbReference>
<dbReference type="EMBL" id="VFPM01000001">
    <property type="protein sequence ID" value="TQM64266.1"/>
    <property type="molecule type" value="Genomic_DNA"/>
</dbReference>
<dbReference type="InterPro" id="IPR017850">
    <property type="entry name" value="Alkaline_phosphatase_core_sf"/>
</dbReference>
<feature type="transmembrane region" description="Helical" evidence="2">
    <location>
        <begin position="195"/>
        <end position="215"/>
    </location>
</feature>
<comment type="caution">
    <text evidence="3">The sequence shown here is derived from an EMBL/GenBank/DDBJ whole genome shotgun (WGS) entry which is preliminary data.</text>
</comment>
<keyword evidence="4" id="KW-1185">Reference proteome</keyword>
<dbReference type="InterPro" id="IPR002591">
    <property type="entry name" value="Phosphodiest/P_Trfase"/>
</dbReference>
<dbReference type="Proteomes" id="UP000316747">
    <property type="component" value="Unassembled WGS sequence"/>
</dbReference>
<dbReference type="Pfam" id="PF01663">
    <property type="entry name" value="Phosphodiest"/>
    <property type="match status" value="1"/>
</dbReference>
<dbReference type="SUPFAM" id="SSF53649">
    <property type="entry name" value="Alkaline phosphatase-like"/>
    <property type="match status" value="1"/>
</dbReference>
<feature type="compositionally biased region" description="Basic and acidic residues" evidence="1">
    <location>
        <begin position="701"/>
        <end position="722"/>
    </location>
</feature>
<feature type="transmembrane region" description="Helical" evidence="2">
    <location>
        <begin position="90"/>
        <end position="109"/>
    </location>
</feature>
<accession>A0A543I0Z5</accession>
<feature type="transmembrane region" description="Helical" evidence="2">
    <location>
        <begin position="64"/>
        <end position="83"/>
    </location>
</feature>
<reference evidence="3 4" key="1">
    <citation type="submission" date="2019-06" db="EMBL/GenBank/DDBJ databases">
        <title>Genome sequencing of plant associated microbes to promote plant fitness in Sorghum bicolor and Oryza sativa.</title>
        <authorList>
            <person name="Coleman-Derr D."/>
        </authorList>
    </citation>
    <scope>NUCLEOTIDE SEQUENCE [LARGE SCALE GENOMIC DNA]</scope>
    <source>
        <strain evidence="3 4">KV-663</strain>
    </source>
</reference>